<organism evidence="2 3">
    <name type="scientific">Kineothrix alysoides</name>
    <dbReference type="NCBI Taxonomy" id="1469948"/>
    <lineage>
        <taxon>Bacteria</taxon>
        <taxon>Bacillati</taxon>
        <taxon>Bacillota</taxon>
        <taxon>Clostridia</taxon>
        <taxon>Lachnospirales</taxon>
        <taxon>Lachnospiraceae</taxon>
        <taxon>Kineothrix</taxon>
    </lineage>
</organism>
<keyword evidence="1" id="KW-0812">Transmembrane</keyword>
<evidence type="ECO:0000313" key="2">
    <source>
        <dbReference type="EMBL" id="TCL58875.1"/>
    </source>
</evidence>
<dbReference type="AlphaFoldDB" id="A0A4R1R0P9"/>
<accession>A0A4R1R0P9</accession>
<keyword evidence="1" id="KW-0472">Membrane</keyword>
<dbReference type="Proteomes" id="UP000295718">
    <property type="component" value="Unassembled WGS sequence"/>
</dbReference>
<keyword evidence="3" id="KW-1185">Reference proteome</keyword>
<sequence>MWYKIRTLIEIIVTLGTIILAIEKFIRLIKFNFKIRSL</sequence>
<reference evidence="2 3" key="1">
    <citation type="submission" date="2019-03" db="EMBL/GenBank/DDBJ databases">
        <title>Genomic Encyclopedia of Type Strains, Phase IV (KMG-IV): sequencing the most valuable type-strain genomes for metagenomic binning, comparative biology and taxonomic classification.</title>
        <authorList>
            <person name="Goeker M."/>
        </authorList>
    </citation>
    <scope>NUCLEOTIDE SEQUENCE [LARGE SCALE GENOMIC DNA]</scope>
    <source>
        <strain evidence="2 3">DSM 100556</strain>
    </source>
</reference>
<gene>
    <name evidence="2" type="ORF">EDD76_10545</name>
</gene>
<dbReference type="EMBL" id="SLUO01000005">
    <property type="protein sequence ID" value="TCL58875.1"/>
    <property type="molecule type" value="Genomic_DNA"/>
</dbReference>
<name>A0A4R1R0P9_9FIRM</name>
<feature type="transmembrane region" description="Helical" evidence="1">
    <location>
        <begin position="6"/>
        <end position="26"/>
    </location>
</feature>
<comment type="caution">
    <text evidence="2">The sequence shown here is derived from an EMBL/GenBank/DDBJ whole genome shotgun (WGS) entry which is preliminary data.</text>
</comment>
<keyword evidence="1" id="KW-1133">Transmembrane helix</keyword>
<evidence type="ECO:0000313" key="3">
    <source>
        <dbReference type="Proteomes" id="UP000295718"/>
    </source>
</evidence>
<dbReference type="STRING" id="1469948.GCA_000732725_01751"/>
<proteinExistence type="predicted"/>
<evidence type="ECO:0000256" key="1">
    <source>
        <dbReference type="SAM" id="Phobius"/>
    </source>
</evidence>
<protein>
    <submittedName>
        <fullName evidence="2">Uncharacterized protein</fullName>
    </submittedName>
</protein>